<evidence type="ECO:0000256" key="2">
    <source>
        <dbReference type="SAM" id="SignalP"/>
    </source>
</evidence>
<feature type="region of interest" description="Disordered" evidence="1">
    <location>
        <begin position="114"/>
        <end position="142"/>
    </location>
</feature>
<dbReference type="HOGENOM" id="CLU_049333_0_0_1"/>
<dbReference type="STRING" id="655819.J5JCQ7"/>
<organism evidence="3 4">
    <name type="scientific">Beauveria bassiana (strain ARSEF 2860)</name>
    <name type="common">White muscardine disease fungus</name>
    <name type="synonym">Tritirachium shiotae</name>
    <dbReference type="NCBI Taxonomy" id="655819"/>
    <lineage>
        <taxon>Eukaryota</taxon>
        <taxon>Fungi</taxon>
        <taxon>Dikarya</taxon>
        <taxon>Ascomycota</taxon>
        <taxon>Pezizomycotina</taxon>
        <taxon>Sordariomycetes</taxon>
        <taxon>Hypocreomycetidae</taxon>
        <taxon>Hypocreales</taxon>
        <taxon>Cordycipitaceae</taxon>
        <taxon>Beauveria</taxon>
    </lineage>
</organism>
<dbReference type="RefSeq" id="XP_008600731.1">
    <property type="nucleotide sequence ID" value="XM_008602509.1"/>
</dbReference>
<gene>
    <name evidence="3" type="ORF">BBA_07412</name>
</gene>
<feature type="compositionally biased region" description="Low complexity" evidence="1">
    <location>
        <begin position="124"/>
        <end position="140"/>
    </location>
</feature>
<evidence type="ECO:0000313" key="4">
    <source>
        <dbReference type="Proteomes" id="UP000002762"/>
    </source>
</evidence>
<dbReference type="AlphaFoldDB" id="J5JCQ7"/>
<dbReference type="InParanoid" id="J5JCQ7"/>
<reference evidence="3 4" key="1">
    <citation type="journal article" date="2012" name="Sci. Rep.">
        <title>Genomic perspectives on the evolution of fungal entomopathogenicity in Beauveria bassiana.</title>
        <authorList>
            <person name="Xiao G."/>
            <person name="Ying S.H."/>
            <person name="Zheng P."/>
            <person name="Wang Z.L."/>
            <person name="Zhang S."/>
            <person name="Xie X.Q."/>
            <person name="Shang Y."/>
            <person name="St Leger R.J."/>
            <person name="Zhao G.P."/>
            <person name="Wang C."/>
            <person name="Feng M.G."/>
        </authorList>
    </citation>
    <scope>NUCLEOTIDE SEQUENCE [LARGE SCALE GENOMIC DNA]</scope>
    <source>
        <strain evidence="3 4">ARSEF 2860</strain>
    </source>
</reference>
<protein>
    <recommendedName>
        <fullName evidence="5">Heat-labile enterotoxin IIA, A chain</fullName>
    </recommendedName>
</protein>
<proteinExistence type="predicted"/>
<feature type="region of interest" description="Disordered" evidence="1">
    <location>
        <begin position="45"/>
        <end position="92"/>
    </location>
</feature>
<dbReference type="GeneID" id="19890424"/>
<evidence type="ECO:0000313" key="3">
    <source>
        <dbReference type="EMBL" id="EJP63768.1"/>
    </source>
</evidence>
<dbReference type="OrthoDB" id="4940285at2759"/>
<dbReference type="Proteomes" id="UP000002762">
    <property type="component" value="Unassembled WGS sequence"/>
</dbReference>
<keyword evidence="2" id="KW-0732">Signal</keyword>
<name>J5JCQ7_BEAB2</name>
<evidence type="ECO:0000256" key="1">
    <source>
        <dbReference type="SAM" id="MobiDB-lite"/>
    </source>
</evidence>
<dbReference type="EMBL" id="JH725173">
    <property type="protein sequence ID" value="EJP63768.1"/>
    <property type="molecule type" value="Genomic_DNA"/>
</dbReference>
<sequence>MKVAILCLALLGLSSAHVAILGRAPQAPTPPGQLIADAIKDGIKDWGPAGSLKPPSSPKPPLRQMPGSPTPYHKPKDPNIKPGVTRIPGQPLGPQKKCKPCFRKRGLCCDSSGKPVKPVKDPAKAPFKAPAKGPSKAPAKGFSKVSKPYRMARFSVPRSAGKAAVFVLVAPYAHSALDSIKQWDNPIGYGLKWFDDAMASLQEAIGGPQRNDIYGNELKYKMVKGIGGALQLGFETDWDKNQRLQREATAKENARRQEEIKEKQRIKGLEELAVLCERIGTERPEDAKLTTEIQQSCTKLADAVKRVEAQEMAKKKKKIKPEPIYWFAKCKCNANKLPKYGAKCARQVRILCQALTSRALAFLPIPRSHVFITSTSTTIVQTKIDFAFINIFFFSSAT</sequence>
<feature type="chain" id="PRO_5003783579" description="Heat-labile enterotoxin IIA, A chain" evidence="2">
    <location>
        <begin position="17"/>
        <end position="398"/>
    </location>
</feature>
<feature type="signal peptide" evidence="2">
    <location>
        <begin position="1"/>
        <end position="16"/>
    </location>
</feature>
<evidence type="ECO:0008006" key="5">
    <source>
        <dbReference type="Google" id="ProtNLM"/>
    </source>
</evidence>
<keyword evidence="4" id="KW-1185">Reference proteome</keyword>
<accession>J5JCQ7</accession>